<feature type="signal peptide" evidence="1">
    <location>
        <begin position="1"/>
        <end position="19"/>
    </location>
</feature>
<dbReference type="EMBL" id="BMLM01000001">
    <property type="protein sequence ID" value="GGN79944.1"/>
    <property type="molecule type" value="Genomic_DNA"/>
</dbReference>
<sequence>MLVVAAVAALAIAASLALSTLRTGPAPAPAPSPSGGPASPEAGADAPVAVFIGDSYTVGAGSEIAGSGFPAILGQARGWQVVNLAVSGTGYVRAHAAGYCPEGGCPAYAGVIDDAVAADPDVVVVSGGRNDLGLEGIDAAVADFFQQLRAALPEARIVVTSPLWDDSATPPELVAMRETVARESRRVGAELVDLGDLFAGRPELIAPDDLHPNAAGLRLIAERIDEALGAG</sequence>
<evidence type="ECO:0000259" key="2">
    <source>
        <dbReference type="Pfam" id="PF13472"/>
    </source>
</evidence>
<gene>
    <name evidence="3" type="ORF">GCM10010968_07360</name>
</gene>
<dbReference type="InterPro" id="IPR013830">
    <property type="entry name" value="SGNH_hydro"/>
</dbReference>
<reference evidence="4" key="1">
    <citation type="journal article" date="2019" name="Int. J. Syst. Evol. Microbiol.">
        <title>The Global Catalogue of Microorganisms (GCM) 10K type strain sequencing project: providing services to taxonomists for standard genome sequencing and annotation.</title>
        <authorList>
            <consortium name="The Broad Institute Genomics Platform"/>
            <consortium name="The Broad Institute Genome Sequencing Center for Infectious Disease"/>
            <person name="Wu L."/>
            <person name="Ma J."/>
        </authorList>
    </citation>
    <scope>NUCLEOTIDE SEQUENCE [LARGE SCALE GENOMIC DNA]</scope>
    <source>
        <strain evidence="4">CGMCC 1.6960</strain>
    </source>
</reference>
<proteinExistence type="predicted"/>
<dbReference type="InterPro" id="IPR036514">
    <property type="entry name" value="SGNH_hydro_sf"/>
</dbReference>
<dbReference type="CDD" id="cd00229">
    <property type="entry name" value="SGNH_hydrolase"/>
    <property type="match status" value="1"/>
</dbReference>
<evidence type="ECO:0000313" key="3">
    <source>
        <dbReference type="EMBL" id="GGN79944.1"/>
    </source>
</evidence>
<name>A0ABQ2KD52_9MICO</name>
<dbReference type="PANTHER" id="PTHR43784:SF2">
    <property type="entry name" value="GDSL-LIKE LIPASE_ACYLHYDROLASE, PUTATIVE (AFU_ORTHOLOGUE AFUA_2G00820)-RELATED"/>
    <property type="match status" value="1"/>
</dbReference>
<feature type="domain" description="SGNH hydrolase-type esterase" evidence="2">
    <location>
        <begin position="51"/>
        <end position="218"/>
    </location>
</feature>
<accession>A0ABQ2KD52</accession>
<dbReference type="Gene3D" id="3.40.50.1110">
    <property type="entry name" value="SGNH hydrolase"/>
    <property type="match status" value="1"/>
</dbReference>
<dbReference type="Proteomes" id="UP000626982">
    <property type="component" value="Unassembled WGS sequence"/>
</dbReference>
<dbReference type="InterPro" id="IPR053140">
    <property type="entry name" value="GDSL_Rv0518-like"/>
</dbReference>
<protein>
    <recommendedName>
        <fullName evidence="2">SGNH hydrolase-type esterase domain-containing protein</fullName>
    </recommendedName>
</protein>
<feature type="chain" id="PRO_5046650804" description="SGNH hydrolase-type esterase domain-containing protein" evidence="1">
    <location>
        <begin position="20"/>
        <end position="231"/>
    </location>
</feature>
<organism evidence="3 4">
    <name type="scientific">Agrococcus terreus</name>
    <dbReference type="NCBI Taxonomy" id="574649"/>
    <lineage>
        <taxon>Bacteria</taxon>
        <taxon>Bacillati</taxon>
        <taxon>Actinomycetota</taxon>
        <taxon>Actinomycetes</taxon>
        <taxon>Micrococcales</taxon>
        <taxon>Microbacteriaceae</taxon>
        <taxon>Agrococcus</taxon>
    </lineage>
</organism>
<keyword evidence="1" id="KW-0732">Signal</keyword>
<keyword evidence="4" id="KW-1185">Reference proteome</keyword>
<evidence type="ECO:0000256" key="1">
    <source>
        <dbReference type="SAM" id="SignalP"/>
    </source>
</evidence>
<dbReference type="PANTHER" id="PTHR43784">
    <property type="entry name" value="GDSL-LIKE LIPASE/ACYLHYDROLASE, PUTATIVE (AFU_ORTHOLOGUE AFUA_2G00820)-RELATED"/>
    <property type="match status" value="1"/>
</dbReference>
<dbReference type="Pfam" id="PF13472">
    <property type="entry name" value="Lipase_GDSL_2"/>
    <property type="match status" value="1"/>
</dbReference>
<evidence type="ECO:0000313" key="4">
    <source>
        <dbReference type="Proteomes" id="UP000626982"/>
    </source>
</evidence>
<comment type="caution">
    <text evidence="3">The sequence shown here is derived from an EMBL/GenBank/DDBJ whole genome shotgun (WGS) entry which is preliminary data.</text>
</comment>
<dbReference type="SUPFAM" id="SSF52266">
    <property type="entry name" value="SGNH hydrolase"/>
    <property type="match status" value="1"/>
</dbReference>